<dbReference type="NCBIfam" id="TIGR01847">
    <property type="entry name" value="bacteriocin_sig"/>
    <property type="match status" value="1"/>
</dbReference>
<protein>
    <submittedName>
        <fullName evidence="1">Bacteriocin</fullName>
    </submittedName>
</protein>
<sequence length="63" mass="7218">MFFNTKENEMRELNKNELSLVNGGTDDRAPITKEITLGMDYPSWISTVGEYLDWLYGGTRGQN</sequence>
<evidence type="ECO:0000313" key="2">
    <source>
        <dbReference type="Proteomes" id="UP000315303"/>
    </source>
</evidence>
<organism evidence="1 2">
    <name type="scientific">Litorilituus lipolyticus</name>
    <dbReference type="NCBI Taxonomy" id="2491017"/>
    <lineage>
        <taxon>Bacteria</taxon>
        <taxon>Pseudomonadati</taxon>
        <taxon>Pseudomonadota</taxon>
        <taxon>Gammaproteobacteria</taxon>
        <taxon>Alteromonadales</taxon>
        <taxon>Colwelliaceae</taxon>
        <taxon>Litorilituus</taxon>
    </lineage>
</organism>
<name>A0A502L6L7_9GAMM</name>
<dbReference type="InterPro" id="IPR010133">
    <property type="entry name" value="Bacteriocin_signal_seq"/>
</dbReference>
<dbReference type="EMBL" id="SAWY01000003">
    <property type="protein sequence ID" value="TPH18589.1"/>
    <property type="molecule type" value="Genomic_DNA"/>
</dbReference>
<evidence type="ECO:0000313" key="1">
    <source>
        <dbReference type="EMBL" id="TPH18589.1"/>
    </source>
</evidence>
<reference evidence="1 2" key="1">
    <citation type="submission" date="2019-01" db="EMBL/GenBank/DDBJ databases">
        <title>Litorilituus lipolytica sp. nov., isolated from intertidal sand of the Yellow Sea in China.</title>
        <authorList>
            <person name="Liu A."/>
        </authorList>
    </citation>
    <scope>NUCLEOTIDE SEQUENCE [LARGE SCALE GENOMIC DNA]</scope>
    <source>
        <strain evidence="1 2">RZ04</strain>
    </source>
</reference>
<accession>A0A502L6L7</accession>
<proteinExistence type="predicted"/>
<comment type="caution">
    <text evidence="1">The sequence shown here is derived from an EMBL/GenBank/DDBJ whole genome shotgun (WGS) entry which is preliminary data.</text>
</comment>
<dbReference type="AlphaFoldDB" id="A0A502L6L7"/>
<dbReference type="Proteomes" id="UP000315303">
    <property type="component" value="Unassembled WGS sequence"/>
</dbReference>
<gene>
    <name evidence="1" type="ORF">EPA86_02235</name>
</gene>
<keyword evidence="2" id="KW-1185">Reference proteome</keyword>